<name>A0A381YG69_9ZZZZ</name>
<accession>A0A381YG69</accession>
<dbReference type="EMBL" id="UINC01018167">
    <property type="protein sequence ID" value="SVA76049.1"/>
    <property type="molecule type" value="Genomic_DNA"/>
</dbReference>
<dbReference type="AlphaFoldDB" id="A0A381YG69"/>
<gene>
    <name evidence="1" type="ORF">METZ01_LOCUS128903</name>
</gene>
<protein>
    <submittedName>
        <fullName evidence="1">Uncharacterized protein</fullName>
    </submittedName>
</protein>
<sequence>MGRPKSSAEQEAFIYEKYYSGLGAKAIKRLLEQNFPESLSLRTVERKCAEFKKTRTPQNELLSSPFQWERMDEVGIPWEAGHYLIGLRAWFIAQEITPTFRQMKWCWRVHITNLKLHYEAVHALALRAEEGEGNPLNPPMALTDVLTQLENTKAEPTVEDEKLKLTKWGEAIMRARSTSNKYRIWQYNLNLRNDRYIGE</sequence>
<evidence type="ECO:0000313" key="1">
    <source>
        <dbReference type="EMBL" id="SVA76049.1"/>
    </source>
</evidence>
<proteinExistence type="predicted"/>
<organism evidence="1">
    <name type="scientific">marine metagenome</name>
    <dbReference type="NCBI Taxonomy" id="408172"/>
    <lineage>
        <taxon>unclassified sequences</taxon>
        <taxon>metagenomes</taxon>
        <taxon>ecological metagenomes</taxon>
    </lineage>
</organism>
<reference evidence="1" key="1">
    <citation type="submission" date="2018-05" db="EMBL/GenBank/DDBJ databases">
        <authorList>
            <person name="Lanie J.A."/>
            <person name="Ng W.-L."/>
            <person name="Kazmierczak K.M."/>
            <person name="Andrzejewski T.M."/>
            <person name="Davidsen T.M."/>
            <person name="Wayne K.J."/>
            <person name="Tettelin H."/>
            <person name="Glass J.I."/>
            <person name="Rusch D."/>
            <person name="Podicherti R."/>
            <person name="Tsui H.-C.T."/>
            <person name="Winkler M.E."/>
        </authorList>
    </citation>
    <scope>NUCLEOTIDE SEQUENCE</scope>
</reference>